<dbReference type="AlphaFoldDB" id="A0A9P8TGM9"/>
<accession>A0A9P8TGM9</accession>
<dbReference type="Gene3D" id="1.25.40.990">
    <property type="match status" value="1"/>
</dbReference>
<feature type="compositionally biased region" description="Basic and acidic residues" evidence="1">
    <location>
        <begin position="153"/>
        <end position="166"/>
    </location>
</feature>
<evidence type="ECO:0000259" key="2">
    <source>
        <dbReference type="Pfam" id="PF03399"/>
    </source>
</evidence>
<dbReference type="EMBL" id="JAEUBD010000095">
    <property type="protein sequence ID" value="KAH3677915.1"/>
    <property type="molecule type" value="Genomic_DNA"/>
</dbReference>
<dbReference type="PANTHER" id="PTHR12436">
    <property type="entry name" value="80 KDA MCM3-ASSOCIATED PROTEIN"/>
    <property type="match status" value="1"/>
</dbReference>
<gene>
    <name evidence="3" type="ORF">OGATHE_000569</name>
</gene>
<evidence type="ECO:0000256" key="1">
    <source>
        <dbReference type="SAM" id="MobiDB-lite"/>
    </source>
</evidence>
<feature type="region of interest" description="Disordered" evidence="1">
    <location>
        <begin position="120"/>
        <end position="185"/>
    </location>
</feature>
<dbReference type="InterPro" id="IPR045107">
    <property type="entry name" value="SAC3/GANP/THP3"/>
</dbReference>
<sequence>MPYNEVTPRTTLRKNYKDPATWPEVLHGFISASFKKASELKFTPDKKKQFQAELKELINMAIDQGKIETNPWESQTLPSLGGSQKLDLYCNQVEQARKQKVYKEPVQGSVKQTIKNKNVFDESDVQPSQSVLPPLKKMKKTQKNNENALTSQQRKELRSQRFEKELSTPPPDHSLTPVHTNPNTPLVGTCKELEKRYLRLTSQPNPATVRPLPILKKTLQLLIDKYFQNATYNYLCDQFKSLRQDLTVQHIKNAFTVKVYEFHCKIAIQFQDLGEFNQCQSQLKLLYVQLGTPSAELYSYRVLYYILTNNFNEAFDLKSQLLDANLEFDEYLDTAYKLLEYTMANDYTQFFRIVKLLQEKHQEELKTLQPVSHVNVLTDKNALTLNHTAWFFFLQLLQPIISKVRINSLATISKSYRKLAIAVVQQLLNFSESEMSQYLAQTELDQFVDQGMLDCIKCRPTVERLKSQNRKIDIKGQV</sequence>
<proteinExistence type="predicted"/>
<feature type="domain" description="SAC3/GANP/THP3 conserved" evidence="2">
    <location>
        <begin position="195"/>
        <end position="355"/>
    </location>
</feature>
<evidence type="ECO:0000313" key="3">
    <source>
        <dbReference type="EMBL" id="KAH3677915.1"/>
    </source>
</evidence>
<reference evidence="3" key="2">
    <citation type="submission" date="2021-01" db="EMBL/GenBank/DDBJ databases">
        <authorList>
            <person name="Schikora-Tamarit M.A."/>
        </authorList>
    </citation>
    <scope>NUCLEOTIDE SEQUENCE</scope>
    <source>
        <strain evidence="3">NCAIM Y.01608</strain>
    </source>
</reference>
<dbReference type="InterPro" id="IPR005062">
    <property type="entry name" value="SAC3/GANP/THP3_conserved"/>
</dbReference>
<dbReference type="PANTHER" id="PTHR12436:SF4">
    <property type="entry name" value="LEUKOCYTE RECEPTOR CLUSTER MEMBER 8"/>
    <property type="match status" value="1"/>
</dbReference>
<evidence type="ECO:0000313" key="4">
    <source>
        <dbReference type="Proteomes" id="UP000788993"/>
    </source>
</evidence>
<dbReference type="Proteomes" id="UP000788993">
    <property type="component" value="Unassembled WGS sequence"/>
</dbReference>
<organism evidence="3 4">
    <name type="scientific">Ogataea polymorpha</name>
    <dbReference type="NCBI Taxonomy" id="460523"/>
    <lineage>
        <taxon>Eukaryota</taxon>
        <taxon>Fungi</taxon>
        <taxon>Dikarya</taxon>
        <taxon>Ascomycota</taxon>
        <taxon>Saccharomycotina</taxon>
        <taxon>Pichiomycetes</taxon>
        <taxon>Pichiales</taxon>
        <taxon>Pichiaceae</taxon>
        <taxon>Ogataea</taxon>
    </lineage>
</organism>
<comment type="caution">
    <text evidence="3">The sequence shown here is derived from an EMBL/GenBank/DDBJ whole genome shotgun (WGS) entry which is preliminary data.</text>
</comment>
<dbReference type="Pfam" id="PF03399">
    <property type="entry name" value="SAC3_GANP"/>
    <property type="match status" value="1"/>
</dbReference>
<reference evidence="3" key="1">
    <citation type="journal article" date="2021" name="Open Biol.">
        <title>Shared evolutionary footprints suggest mitochondrial oxidative damage underlies multiple complex I losses in fungi.</title>
        <authorList>
            <person name="Schikora-Tamarit M.A."/>
            <person name="Marcet-Houben M."/>
            <person name="Nosek J."/>
            <person name="Gabaldon T."/>
        </authorList>
    </citation>
    <scope>NUCLEOTIDE SEQUENCE</scope>
    <source>
        <strain evidence="3">NCAIM Y.01608</strain>
    </source>
</reference>
<name>A0A9P8TGM9_9ASCO</name>
<keyword evidence="4" id="KW-1185">Reference proteome</keyword>
<dbReference type="GO" id="GO:0005634">
    <property type="term" value="C:nucleus"/>
    <property type="evidence" value="ECO:0007669"/>
    <property type="project" value="TreeGrafter"/>
</dbReference>
<protein>
    <recommendedName>
        <fullName evidence="2">SAC3/GANP/THP3 conserved domain-containing protein</fullName>
    </recommendedName>
</protein>